<dbReference type="SUPFAM" id="SSF46785">
    <property type="entry name" value="Winged helix' DNA-binding domain"/>
    <property type="match status" value="1"/>
</dbReference>
<proteinExistence type="predicted"/>
<evidence type="ECO:0000313" key="4">
    <source>
        <dbReference type="Proteomes" id="UP000287224"/>
    </source>
</evidence>
<accession>A0A401ZR50</accession>
<dbReference type="InterPro" id="IPR000835">
    <property type="entry name" value="HTH_MarR-typ"/>
</dbReference>
<dbReference type="InterPro" id="IPR036388">
    <property type="entry name" value="WH-like_DNA-bd_sf"/>
</dbReference>
<protein>
    <recommendedName>
        <fullName evidence="2">HTH marR-type domain-containing protein</fullName>
    </recommendedName>
</protein>
<evidence type="ECO:0000313" key="3">
    <source>
        <dbReference type="EMBL" id="GCE09343.1"/>
    </source>
</evidence>
<dbReference type="InterPro" id="IPR036390">
    <property type="entry name" value="WH_DNA-bd_sf"/>
</dbReference>
<feature type="compositionally biased region" description="Low complexity" evidence="1">
    <location>
        <begin position="165"/>
        <end position="176"/>
    </location>
</feature>
<dbReference type="RefSeq" id="WP_126601739.1">
    <property type="nucleotide sequence ID" value="NZ_BIFQ01000002.1"/>
</dbReference>
<dbReference type="OrthoDB" id="73801at2"/>
<dbReference type="Gene3D" id="1.10.10.10">
    <property type="entry name" value="Winged helix-like DNA-binding domain superfamily/Winged helix DNA-binding domain"/>
    <property type="match status" value="1"/>
</dbReference>
<comment type="caution">
    <text evidence="3">The sequence shown here is derived from an EMBL/GenBank/DDBJ whole genome shotgun (WGS) entry which is preliminary data.</text>
</comment>
<dbReference type="GO" id="GO:0003700">
    <property type="term" value="F:DNA-binding transcription factor activity"/>
    <property type="evidence" value="ECO:0007669"/>
    <property type="project" value="InterPro"/>
</dbReference>
<evidence type="ECO:0000259" key="2">
    <source>
        <dbReference type="PROSITE" id="PS50995"/>
    </source>
</evidence>
<dbReference type="SMART" id="SM00347">
    <property type="entry name" value="HTH_MARR"/>
    <property type="match status" value="1"/>
</dbReference>
<keyword evidence="4" id="KW-1185">Reference proteome</keyword>
<dbReference type="GO" id="GO:0006950">
    <property type="term" value="P:response to stress"/>
    <property type="evidence" value="ECO:0007669"/>
    <property type="project" value="TreeGrafter"/>
</dbReference>
<dbReference type="AlphaFoldDB" id="A0A401ZR50"/>
<dbReference type="Proteomes" id="UP000287224">
    <property type="component" value="Unassembled WGS sequence"/>
</dbReference>
<dbReference type="Pfam" id="PF12802">
    <property type="entry name" value="MarR_2"/>
    <property type="match status" value="1"/>
</dbReference>
<dbReference type="EMBL" id="BIFQ01000002">
    <property type="protein sequence ID" value="GCE09343.1"/>
    <property type="molecule type" value="Genomic_DNA"/>
</dbReference>
<name>A0A401ZR50_9CHLR</name>
<dbReference type="PANTHER" id="PTHR33164">
    <property type="entry name" value="TRANSCRIPTIONAL REGULATOR, MARR FAMILY"/>
    <property type="match status" value="1"/>
</dbReference>
<dbReference type="PANTHER" id="PTHR33164:SF57">
    <property type="entry name" value="MARR-FAMILY TRANSCRIPTIONAL REGULATOR"/>
    <property type="match status" value="1"/>
</dbReference>
<feature type="region of interest" description="Disordered" evidence="1">
    <location>
        <begin position="156"/>
        <end position="176"/>
    </location>
</feature>
<sequence length="176" mass="20103">MHAHKYREGETIIHHDDTELLTWSIKQFRRTILSDFIYGMVQAFEDFDYSLPQMATLLFLDEQGDLTIKQVAEVLGRSVSATSRLLDQLVRRGMIHRRGDERDRRAKLVAITEQGRALIATLEQRRAEAQISAMDYLSTEERAAVTRGMVLLAEAAQRRKEHHASSTTRTEGSTTS</sequence>
<feature type="domain" description="HTH marR-type" evidence="2">
    <location>
        <begin position="18"/>
        <end position="154"/>
    </location>
</feature>
<evidence type="ECO:0000256" key="1">
    <source>
        <dbReference type="SAM" id="MobiDB-lite"/>
    </source>
</evidence>
<dbReference type="PRINTS" id="PR00598">
    <property type="entry name" value="HTHMARR"/>
</dbReference>
<organism evidence="3 4">
    <name type="scientific">Dictyobacter aurantiacus</name>
    <dbReference type="NCBI Taxonomy" id="1936993"/>
    <lineage>
        <taxon>Bacteria</taxon>
        <taxon>Bacillati</taxon>
        <taxon>Chloroflexota</taxon>
        <taxon>Ktedonobacteria</taxon>
        <taxon>Ktedonobacterales</taxon>
        <taxon>Dictyobacteraceae</taxon>
        <taxon>Dictyobacter</taxon>
    </lineage>
</organism>
<reference evidence="4" key="1">
    <citation type="submission" date="2018-12" db="EMBL/GenBank/DDBJ databases">
        <title>Tengunoibacter tsumagoiensis gen. nov., sp. nov., Dictyobacter kobayashii sp. nov., D. alpinus sp. nov., and D. joshuensis sp. nov. and description of Dictyobacteraceae fam. nov. within the order Ktedonobacterales isolated from Tengu-no-mugimeshi.</title>
        <authorList>
            <person name="Wang C.M."/>
            <person name="Zheng Y."/>
            <person name="Sakai Y."/>
            <person name="Toyoda A."/>
            <person name="Minakuchi Y."/>
            <person name="Abe K."/>
            <person name="Yokota A."/>
            <person name="Yabe S."/>
        </authorList>
    </citation>
    <scope>NUCLEOTIDE SEQUENCE [LARGE SCALE GENOMIC DNA]</scope>
    <source>
        <strain evidence="4">S-27</strain>
    </source>
</reference>
<dbReference type="PROSITE" id="PS50995">
    <property type="entry name" value="HTH_MARR_2"/>
    <property type="match status" value="1"/>
</dbReference>
<dbReference type="InterPro" id="IPR039422">
    <property type="entry name" value="MarR/SlyA-like"/>
</dbReference>
<gene>
    <name evidence="3" type="ORF">KDAU_66720</name>
</gene>